<name>A0A3C1KGV1_9MICO</name>
<comment type="caution">
    <text evidence="5">The sequence shown here is derived from an EMBL/GenBank/DDBJ whole genome shotgun (WGS) entry which is preliminary data.</text>
</comment>
<dbReference type="Proteomes" id="UP000257479">
    <property type="component" value="Unassembled WGS sequence"/>
</dbReference>
<evidence type="ECO:0000256" key="1">
    <source>
        <dbReference type="ARBA" id="ARBA00010830"/>
    </source>
</evidence>
<dbReference type="CDD" id="cd13925">
    <property type="entry name" value="RPF"/>
    <property type="match status" value="1"/>
</dbReference>
<dbReference type="SUPFAM" id="SSF53955">
    <property type="entry name" value="Lysozyme-like"/>
    <property type="match status" value="1"/>
</dbReference>
<dbReference type="Gene3D" id="1.10.530.10">
    <property type="match status" value="1"/>
</dbReference>
<dbReference type="Pfam" id="PF06737">
    <property type="entry name" value="Transglycosylas"/>
    <property type="match status" value="1"/>
</dbReference>
<feature type="compositionally biased region" description="Polar residues" evidence="3">
    <location>
        <begin position="1"/>
        <end position="25"/>
    </location>
</feature>
<gene>
    <name evidence="5" type="ORF">DCP95_15380</name>
</gene>
<evidence type="ECO:0000259" key="4">
    <source>
        <dbReference type="Pfam" id="PF06737"/>
    </source>
</evidence>
<sequence>MRRSPSVSRTQMTGLITPATDTRSGSAFGEARPEDLTLPSGLARLRRLLAVLAVLAVVAATQALGASAQSVDDLRGDIPTGDDLRAEQAEVAELRAAALAERASAEGELFDVMFRRDELDDTQRRLAAEIEATTTNLRRVAVEAFIIGGEVGTLEYLAAVQDASDFSWRRHLVRSHAGSSRVAVDRLRTLREQADSEVLESIALAEALRIEITVLETELALLDDRDAAMDEIMPLAEAWDRAAIAIAEGAWGIAPNDKWEQLRFCESTHNYEAISPSGKYRGAYQFDYPTWQTVGGTGDPAAAPPEEQDARARELYARRGPQPWPECGRFLE</sequence>
<reference evidence="5 6" key="1">
    <citation type="journal article" date="2018" name="Nat. Biotechnol.">
        <title>A standardized bacterial taxonomy based on genome phylogeny substantially revises the tree of life.</title>
        <authorList>
            <person name="Parks D.H."/>
            <person name="Chuvochina M."/>
            <person name="Waite D.W."/>
            <person name="Rinke C."/>
            <person name="Skarshewski A."/>
            <person name="Chaumeil P.A."/>
            <person name="Hugenholtz P."/>
        </authorList>
    </citation>
    <scope>NUCLEOTIDE SEQUENCE [LARGE SCALE GENOMIC DNA]</scope>
    <source>
        <strain evidence="5">UBA9152</strain>
    </source>
</reference>
<proteinExistence type="inferred from homology"/>
<comment type="similarity">
    <text evidence="1">Belongs to the transglycosylase family. Rpf subfamily.</text>
</comment>
<evidence type="ECO:0000256" key="2">
    <source>
        <dbReference type="ARBA" id="ARBA00022801"/>
    </source>
</evidence>
<organism evidence="5 6">
    <name type="scientific">Microbacterium ginsengisoli</name>
    <dbReference type="NCBI Taxonomy" id="400772"/>
    <lineage>
        <taxon>Bacteria</taxon>
        <taxon>Bacillati</taxon>
        <taxon>Actinomycetota</taxon>
        <taxon>Actinomycetes</taxon>
        <taxon>Micrococcales</taxon>
        <taxon>Microbacteriaceae</taxon>
        <taxon>Microbacterium</taxon>
    </lineage>
</organism>
<accession>A0A3C1KGV1</accession>
<feature type="domain" description="Resuscitation-promoting factor core lysozyme-like" evidence="4">
    <location>
        <begin position="254"/>
        <end position="327"/>
    </location>
</feature>
<evidence type="ECO:0000313" key="5">
    <source>
        <dbReference type="EMBL" id="HAN25929.1"/>
    </source>
</evidence>
<dbReference type="InterPro" id="IPR023346">
    <property type="entry name" value="Lysozyme-like_dom_sf"/>
</dbReference>
<dbReference type="InterPro" id="IPR010618">
    <property type="entry name" value="RPF"/>
</dbReference>
<dbReference type="AlphaFoldDB" id="A0A3C1KGV1"/>
<dbReference type="EMBL" id="DMNG01000268">
    <property type="protein sequence ID" value="HAN25929.1"/>
    <property type="molecule type" value="Genomic_DNA"/>
</dbReference>
<protein>
    <recommendedName>
        <fullName evidence="4">Resuscitation-promoting factor core lysozyme-like domain-containing protein</fullName>
    </recommendedName>
</protein>
<keyword evidence="2" id="KW-0378">Hydrolase</keyword>
<evidence type="ECO:0000256" key="3">
    <source>
        <dbReference type="SAM" id="MobiDB-lite"/>
    </source>
</evidence>
<evidence type="ECO:0000313" key="6">
    <source>
        <dbReference type="Proteomes" id="UP000257479"/>
    </source>
</evidence>
<dbReference type="GO" id="GO:0016787">
    <property type="term" value="F:hydrolase activity"/>
    <property type="evidence" value="ECO:0007669"/>
    <property type="project" value="UniProtKB-KW"/>
</dbReference>
<feature type="region of interest" description="Disordered" evidence="3">
    <location>
        <begin position="1"/>
        <end position="30"/>
    </location>
</feature>